<reference evidence="1" key="1">
    <citation type="journal article" date="2016" name="Int. J. Syst. Evol. Microbiol.">
        <title>Pseudoxanthomonas helianthi sp. nov., isolated from roots of Jerusalem artichoke (Helianthus tuberosus).</title>
        <authorList>
            <person name="Kittiwongwattana C."/>
            <person name="Thawai C."/>
        </authorList>
    </citation>
    <scope>NUCLEOTIDE SEQUENCE</scope>
    <source>
        <strain evidence="1">110414</strain>
    </source>
</reference>
<reference evidence="1" key="2">
    <citation type="submission" date="2021-03" db="EMBL/GenBank/DDBJ databases">
        <authorList>
            <person name="Cao W."/>
        </authorList>
    </citation>
    <scope>NUCLEOTIDE SEQUENCE</scope>
    <source>
        <strain evidence="1">110414</strain>
    </source>
</reference>
<dbReference type="EMBL" id="JAGKTC010000001">
    <property type="protein sequence ID" value="MBP3984046.1"/>
    <property type="molecule type" value="Genomic_DNA"/>
</dbReference>
<protein>
    <submittedName>
        <fullName evidence="1">Uncharacterized protein</fullName>
    </submittedName>
</protein>
<organism evidence="1 2">
    <name type="scientific">Pseudoxanthomonas helianthi</name>
    <dbReference type="NCBI Taxonomy" id="1453541"/>
    <lineage>
        <taxon>Bacteria</taxon>
        <taxon>Pseudomonadati</taxon>
        <taxon>Pseudomonadota</taxon>
        <taxon>Gammaproteobacteria</taxon>
        <taxon>Lysobacterales</taxon>
        <taxon>Lysobacteraceae</taxon>
        <taxon>Pseudoxanthomonas</taxon>
    </lineage>
</organism>
<accession>A0A941AT86</accession>
<comment type="caution">
    <text evidence="1">The sequence shown here is derived from an EMBL/GenBank/DDBJ whole genome shotgun (WGS) entry which is preliminary data.</text>
</comment>
<dbReference type="AlphaFoldDB" id="A0A941AT86"/>
<evidence type="ECO:0000313" key="1">
    <source>
        <dbReference type="EMBL" id="MBP3984046.1"/>
    </source>
</evidence>
<dbReference type="Proteomes" id="UP000673447">
    <property type="component" value="Unassembled WGS sequence"/>
</dbReference>
<gene>
    <name evidence="1" type="ORF">J5837_06355</name>
</gene>
<proteinExistence type="predicted"/>
<sequence length="292" mass="31620">MNRSEGAVEVRGLMAIELQGGQAPARAALDPATAGELAQKLARDLAEHAPQARELDLVVAAAHFDPAEALRPGWPLHRRLQELAQRAPGAAEGPRIIAFGADADGAVPQPLQADPDLRGGSLRVLPFLLRGDADIARTVGEQFEAVLLERGMAAADTALLAQQAFAVPTEHIRYLTVHDLAAITAMQYQHQGLEALWPLIETALLQPDAEQWLDAPPEPLLRYADGEVRIALFDPDAWRRRYAPGTDDRAVLERGFQLFQARQRQYAAVLGAHDIPVQFVHCGGSDGPDSLC</sequence>
<name>A0A941AT86_9GAMM</name>
<dbReference type="RefSeq" id="WP_210535844.1">
    <property type="nucleotide sequence ID" value="NZ_JAGKTC010000001.1"/>
</dbReference>
<keyword evidence="2" id="KW-1185">Reference proteome</keyword>
<evidence type="ECO:0000313" key="2">
    <source>
        <dbReference type="Proteomes" id="UP000673447"/>
    </source>
</evidence>